<evidence type="ECO:0000256" key="7">
    <source>
        <dbReference type="RuleBase" id="RU000417"/>
    </source>
</evidence>
<comment type="catalytic activity">
    <reaction evidence="7">
        <text>a 2'-deoxycytidine in DNA + S-adenosyl-L-methionine = a 5-methyl-2'-deoxycytidine in DNA + S-adenosyl-L-homocysteine + H(+)</text>
        <dbReference type="Rhea" id="RHEA:13681"/>
        <dbReference type="Rhea" id="RHEA-COMP:11369"/>
        <dbReference type="Rhea" id="RHEA-COMP:11370"/>
        <dbReference type="ChEBI" id="CHEBI:15378"/>
        <dbReference type="ChEBI" id="CHEBI:57856"/>
        <dbReference type="ChEBI" id="CHEBI:59789"/>
        <dbReference type="ChEBI" id="CHEBI:85452"/>
        <dbReference type="ChEBI" id="CHEBI:85454"/>
        <dbReference type="EC" id="2.1.1.37"/>
    </reaction>
</comment>
<dbReference type="PANTHER" id="PTHR10629:SF52">
    <property type="entry name" value="DNA (CYTOSINE-5)-METHYLTRANSFERASE 1"/>
    <property type="match status" value="1"/>
</dbReference>
<dbReference type="PANTHER" id="PTHR10629">
    <property type="entry name" value="CYTOSINE-SPECIFIC METHYLTRANSFERASE"/>
    <property type="match status" value="1"/>
</dbReference>
<dbReference type="EC" id="2.1.1.37" evidence="7"/>
<dbReference type="NCBIfam" id="TIGR00675">
    <property type="entry name" value="dcm"/>
    <property type="match status" value="1"/>
</dbReference>
<dbReference type="PROSITE" id="PS00095">
    <property type="entry name" value="C5_MTASE_2"/>
    <property type="match status" value="1"/>
</dbReference>
<dbReference type="STRING" id="263852.SAMN02745116_02454"/>
<dbReference type="SUPFAM" id="SSF53335">
    <property type="entry name" value="S-adenosyl-L-methionine-dependent methyltransferases"/>
    <property type="match status" value="1"/>
</dbReference>
<dbReference type="GO" id="GO:0003677">
    <property type="term" value="F:DNA binding"/>
    <property type="evidence" value="ECO:0007669"/>
    <property type="project" value="TreeGrafter"/>
</dbReference>
<dbReference type="InterPro" id="IPR001525">
    <property type="entry name" value="C5_MeTfrase"/>
</dbReference>
<accession>A0A1T4R669</accession>
<dbReference type="Gene3D" id="3.90.120.10">
    <property type="entry name" value="DNA Methylase, subunit A, domain 2"/>
    <property type="match status" value="1"/>
</dbReference>
<evidence type="ECO:0000256" key="5">
    <source>
        <dbReference type="PROSITE-ProRule" id="PRU01016"/>
    </source>
</evidence>
<dbReference type="InterPro" id="IPR050390">
    <property type="entry name" value="C5-Methyltransferase"/>
</dbReference>
<feature type="active site" evidence="5">
    <location>
        <position position="111"/>
    </location>
</feature>
<evidence type="ECO:0000313" key="9">
    <source>
        <dbReference type="Proteomes" id="UP000190328"/>
    </source>
</evidence>
<keyword evidence="3 5" id="KW-0949">S-adenosyl-L-methionine</keyword>
<dbReference type="Gene3D" id="3.40.50.150">
    <property type="entry name" value="Vaccinia Virus protein VP39"/>
    <property type="match status" value="1"/>
</dbReference>
<evidence type="ECO:0000256" key="1">
    <source>
        <dbReference type="ARBA" id="ARBA00022603"/>
    </source>
</evidence>
<dbReference type="CDD" id="cd00315">
    <property type="entry name" value="Cyt_C5_DNA_methylase"/>
    <property type="match status" value="1"/>
</dbReference>
<evidence type="ECO:0000256" key="4">
    <source>
        <dbReference type="ARBA" id="ARBA00022747"/>
    </source>
</evidence>
<sequence>MPSSYFNLNYNTVDTKKIEVDEATKPLNVVSLFSGAGGMDLGFRGGFEYLGEEYDKNPFNLVFANDIFQQAADVYEANFEHKVERRSIADLDMKKDMPDIDVDIILGGFPCQTFSYSGKRAGLSDERGQLYLQMIRVIDHYKPKMFIAENVDGIRNSKKNVEGENVDKSALSVILDDFEEHGYDVQYRVLTAADYGVPQMRRRVIIMGIRKDLGGVDNEFYPQQLFDETGELTGRVWRTSKDGIDDLWDKVNNPNIPNHTLKDISRAKFYPGKKMQGNNRISENRPAPTIRAEHHGNIEAHYRTTVEDETDMSGWRRLSVRECARLQSFPDSFNFVTSASSAYKAVGNAVPPVMAWHIARSVFFTLQQLDQIEFKKVNEHELVATK</sequence>
<dbReference type="PROSITE" id="PS00094">
    <property type="entry name" value="C5_MTASE_1"/>
    <property type="match status" value="1"/>
</dbReference>
<keyword evidence="1 5" id="KW-0489">Methyltransferase</keyword>
<dbReference type="GO" id="GO:0044027">
    <property type="term" value="P:negative regulation of gene expression via chromosomal CpG island methylation"/>
    <property type="evidence" value="ECO:0007669"/>
    <property type="project" value="TreeGrafter"/>
</dbReference>
<dbReference type="PROSITE" id="PS51679">
    <property type="entry name" value="SAM_MT_C5"/>
    <property type="match status" value="1"/>
</dbReference>
<dbReference type="Pfam" id="PF00145">
    <property type="entry name" value="DNA_methylase"/>
    <property type="match status" value="1"/>
</dbReference>
<proteinExistence type="inferred from homology"/>
<comment type="similarity">
    <text evidence="5 6">Belongs to the class I-like SAM-binding methyltransferase superfamily. C5-methyltransferase family.</text>
</comment>
<dbReference type="EMBL" id="FUXI01000040">
    <property type="protein sequence ID" value="SKA11582.1"/>
    <property type="molecule type" value="Genomic_DNA"/>
</dbReference>
<dbReference type="InterPro" id="IPR018117">
    <property type="entry name" value="C5_DNA_meth_AS"/>
</dbReference>
<evidence type="ECO:0000256" key="2">
    <source>
        <dbReference type="ARBA" id="ARBA00022679"/>
    </source>
</evidence>
<dbReference type="PRINTS" id="PR00105">
    <property type="entry name" value="C5METTRFRASE"/>
</dbReference>
<dbReference type="AlphaFoldDB" id="A0A1T4R669"/>
<organism evidence="8 9">
    <name type="scientific">Pilibacter termitis</name>
    <dbReference type="NCBI Taxonomy" id="263852"/>
    <lineage>
        <taxon>Bacteria</taxon>
        <taxon>Bacillati</taxon>
        <taxon>Bacillota</taxon>
        <taxon>Bacilli</taxon>
        <taxon>Lactobacillales</taxon>
        <taxon>Enterococcaceae</taxon>
        <taxon>Pilibacter</taxon>
    </lineage>
</organism>
<evidence type="ECO:0000313" key="8">
    <source>
        <dbReference type="EMBL" id="SKA11582.1"/>
    </source>
</evidence>
<keyword evidence="2 5" id="KW-0808">Transferase</keyword>
<dbReference type="GO" id="GO:0003886">
    <property type="term" value="F:DNA (cytosine-5-)-methyltransferase activity"/>
    <property type="evidence" value="ECO:0007669"/>
    <property type="project" value="UniProtKB-EC"/>
</dbReference>
<dbReference type="OrthoDB" id="9813719at2"/>
<evidence type="ECO:0000256" key="3">
    <source>
        <dbReference type="ARBA" id="ARBA00022691"/>
    </source>
</evidence>
<dbReference type="Proteomes" id="UP000190328">
    <property type="component" value="Unassembled WGS sequence"/>
</dbReference>
<name>A0A1T4R669_9ENTE</name>
<gene>
    <name evidence="8" type="ORF">SAMN02745116_02454</name>
</gene>
<dbReference type="RefSeq" id="WP_078808347.1">
    <property type="nucleotide sequence ID" value="NZ_FUXI01000040.1"/>
</dbReference>
<reference evidence="8 9" key="1">
    <citation type="submission" date="2017-02" db="EMBL/GenBank/DDBJ databases">
        <authorList>
            <person name="Peterson S.W."/>
        </authorList>
    </citation>
    <scope>NUCLEOTIDE SEQUENCE [LARGE SCALE GENOMIC DNA]</scope>
    <source>
        <strain evidence="8 9">ATCC BAA-1030</strain>
    </source>
</reference>
<protein>
    <recommendedName>
        <fullName evidence="7">Cytosine-specific methyltransferase</fullName>
        <ecNumber evidence="7">2.1.1.37</ecNumber>
    </recommendedName>
</protein>
<dbReference type="GO" id="GO:0032259">
    <property type="term" value="P:methylation"/>
    <property type="evidence" value="ECO:0007669"/>
    <property type="project" value="UniProtKB-KW"/>
</dbReference>
<keyword evidence="4" id="KW-0680">Restriction system</keyword>
<evidence type="ECO:0000256" key="6">
    <source>
        <dbReference type="RuleBase" id="RU000416"/>
    </source>
</evidence>
<dbReference type="InterPro" id="IPR029063">
    <property type="entry name" value="SAM-dependent_MTases_sf"/>
</dbReference>
<keyword evidence="9" id="KW-1185">Reference proteome</keyword>
<dbReference type="GO" id="GO:0009307">
    <property type="term" value="P:DNA restriction-modification system"/>
    <property type="evidence" value="ECO:0007669"/>
    <property type="project" value="UniProtKB-KW"/>
</dbReference>
<dbReference type="InterPro" id="IPR031303">
    <property type="entry name" value="C5_meth_CS"/>
</dbReference>